<organism evidence="3 4">
    <name type="scientific">Hymenobacter psychrophilus</name>
    <dbReference type="NCBI Taxonomy" id="651662"/>
    <lineage>
        <taxon>Bacteria</taxon>
        <taxon>Pseudomonadati</taxon>
        <taxon>Bacteroidota</taxon>
        <taxon>Cytophagia</taxon>
        <taxon>Cytophagales</taxon>
        <taxon>Hymenobacteraceae</taxon>
        <taxon>Hymenobacter</taxon>
    </lineage>
</organism>
<dbReference type="STRING" id="651662.SAMN04488069_105309"/>
<dbReference type="EMBL" id="FNOV01000005">
    <property type="protein sequence ID" value="SDY10854.1"/>
    <property type="molecule type" value="Genomic_DNA"/>
</dbReference>
<proteinExistence type="predicted"/>
<keyword evidence="2" id="KW-0732">Signal</keyword>
<dbReference type="AlphaFoldDB" id="A0A1H3H7V2"/>
<feature type="region of interest" description="Disordered" evidence="1">
    <location>
        <begin position="25"/>
        <end position="55"/>
    </location>
</feature>
<dbReference type="Gene3D" id="1.25.40.10">
    <property type="entry name" value="Tetratricopeptide repeat domain"/>
    <property type="match status" value="1"/>
</dbReference>
<evidence type="ECO:0000313" key="4">
    <source>
        <dbReference type="Proteomes" id="UP000199249"/>
    </source>
</evidence>
<evidence type="ECO:0000256" key="2">
    <source>
        <dbReference type="SAM" id="SignalP"/>
    </source>
</evidence>
<keyword evidence="4" id="KW-1185">Reference proteome</keyword>
<evidence type="ECO:0000256" key="1">
    <source>
        <dbReference type="SAM" id="MobiDB-lite"/>
    </source>
</evidence>
<dbReference type="OrthoDB" id="9813254at2"/>
<dbReference type="Proteomes" id="UP000199249">
    <property type="component" value="Unassembled WGS sequence"/>
</dbReference>
<feature type="chain" id="PRO_5011753763" description="Tol-pal system protein YbgF" evidence="2">
    <location>
        <begin position="22"/>
        <end position="437"/>
    </location>
</feature>
<name>A0A1H3H7V2_9BACT</name>
<accession>A0A1H3H7V2</accession>
<dbReference type="RefSeq" id="WP_092739497.1">
    <property type="nucleotide sequence ID" value="NZ_FNOV01000005.1"/>
</dbReference>
<dbReference type="InterPro" id="IPR011990">
    <property type="entry name" value="TPR-like_helical_dom_sf"/>
</dbReference>
<feature type="signal peptide" evidence="2">
    <location>
        <begin position="1"/>
        <end position="21"/>
    </location>
</feature>
<reference evidence="4" key="1">
    <citation type="submission" date="2016-10" db="EMBL/GenBank/DDBJ databases">
        <authorList>
            <person name="Varghese N."/>
            <person name="Submissions S."/>
        </authorList>
    </citation>
    <scope>NUCLEOTIDE SEQUENCE [LARGE SCALE GENOMIC DNA]</scope>
    <source>
        <strain evidence="4">CGMCC 1.8975</strain>
    </source>
</reference>
<sequence length="437" mass="50939">MHQLLQLLFFLLLLLPWAARAQQPVVTPPEPMPSEATRSESMRPDPTRPDLLPDSTRQVKLENVDVAPAAVDISGWLLLDKDIQTELEGAVYNLYNFKYDKAERQFRSLRRRYPSHPLPYFLLGLSTWWKIVPTNIQTKLYDRQFFAYMDTTITKAEALYKKDNQNYEAAFFLAAGHGFDARLHAERRDWRKATVSAKRSLEYLEKSKEANGLSPEFLFGQALFNYYAVWIPENYPLLKPVLLFFPKGNKKLGLQQLRNVAENGFYVGPEARTYLMRILLIEEDKPAEALPVARYLATTYPENAYFQRHYANACFREGQYRECERVSRDLLDKLGRGLPGYEANGGRYATYFLAYFMQHKYKDLAKARDYYQRCIVFAEQNNETNYGFYVFSNLALARLAADAKETVTARRYYAVVLDKSNRKSDQYKEAREYLSVK</sequence>
<evidence type="ECO:0008006" key="5">
    <source>
        <dbReference type="Google" id="ProtNLM"/>
    </source>
</evidence>
<evidence type="ECO:0000313" key="3">
    <source>
        <dbReference type="EMBL" id="SDY10854.1"/>
    </source>
</evidence>
<gene>
    <name evidence="3" type="ORF">SAMN04488069_105309</name>
</gene>
<feature type="compositionally biased region" description="Basic and acidic residues" evidence="1">
    <location>
        <begin position="37"/>
        <end position="48"/>
    </location>
</feature>
<protein>
    <recommendedName>
        <fullName evidence="5">Tol-pal system protein YbgF</fullName>
    </recommendedName>
</protein>